<feature type="region of interest" description="Disordered" evidence="1">
    <location>
        <begin position="579"/>
        <end position="668"/>
    </location>
</feature>
<feature type="compositionally biased region" description="Basic and acidic residues" evidence="1">
    <location>
        <begin position="548"/>
        <end position="562"/>
    </location>
</feature>
<feature type="region of interest" description="Disordered" evidence="1">
    <location>
        <begin position="110"/>
        <end position="146"/>
    </location>
</feature>
<feature type="region of interest" description="Disordered" evidence="1">
    <location>
        <begin position="548"/>
        <end position="567"/>
    </location>
</feature>
<feature type="compositionally biased region" description="Low complexity" evidence="1">
    <location>
        <begin position="703"/>
        <end position="720"/>
    </location>
</feature>
<dbReference type="GO" id="GO:0035267">
    <property type="term" value="C:NuA4 histone acetyltransferase complex"/>
    <property type="evidence" value="ECO:0007669"/>
    <property type="project" value="InterPro"/>
</dbReference>
<name>A0A250XKG7_9CHLO</name>
<sequence>MSADRASLEERANAIQARWDQLVAAYHYPAVEPTRGMGHWDYVLREGRWMADDFMQERLWKQAAAVRLCQEAARFKRSSLRKVETKVTQEIDPFLLGHVREDTCTTAIHHTRGSAREKRHSVPTHHAAAEKHGKSEEISGPPTPPLPDPFDFPSVLCFHTAEDLMSTVISQLEEEDVARLARHGVASAAYHAAYDAARWALTPEEEEAAVVASKAAAMQKRRAMRSSMSLVVPDSELGDYLDSAGGLTSTKAMRRAVGAAGGGVGRIASNASLMDNGMMLDEFGRERRKRKARDFTNDDEDFSLGMVNGLPTSKRDRLGRFGGTRSTSSLASEREITGGIVDPRARTALAAGGGLPRAPKSGPSLLGGVIPGQLIPRGPGNLPRLDALQRMPTVSGRASTAFGRSASAMGAGMGADRLVMWSSLDDNMLAAAVTEFRMNWALVADVLRGATRLSGNYRRPDMCKIRYGAFQRAIFAEQQPADMQQEVPAEIPQGMMQDILTKQQAKEVIASSLPVHEDVQRVHQDAVAALVLRSRQKKLAERTRIRDTNRYRMDQHPSHEQVRGAVLQETKSRVLIPLEINPDPPVSIPQQTLQQQQQQQGPISNANATVSGNAPRQGLGAGPAAAIGPPTAAPAAQGQGMGHEQNQTSAVPGPSQQQQQQQQPSGTTNMNHAAFAAMAAAAAVANAAMGKTGQAGPPSGTSSTAAGMTGQQQQQLANMLQQSQQQQAALAAINAFTQQAGGANAGAAGTLPGVTGMTMQQVQTAQAMVAAMRTGSAAAGNVAAAAAAQNALLQQQQNQKQAAAVAAASNNLQLQQQLAKQQQALKAAGPGAVQQQPGIMMQGPGPAMPGTGGVASAATAGTMLPGPAAGGLQQQAAAAALSRQLTGANQQQALAAAAAGGRFPGNLQPGSLSLNQPTAQQLQQQKLAVAAAVNNPAALQALQAKLQAQQRQGSVGAAGAAGAAAMSALNMAQQLQQMQQQQQVGAAGGVGAAAAVVALPGPQQLMPNSMQNPLLWQQQLGSSAPSTSLNLPNTGNSRATPPP</sequence>
<evidence type="ECO:0000313" key="4">
    <source>
        <dbReference type="Proteomes" id="UP000232323"/>
    </source>
</evidence>
<dbReference type="STRING" id="1157962.A0A250XKG7"/>
<feature type="compositionally biased region" description="Low complexity" evidence="1">
    <location>
        <begin position="590"/>
        <end position="600"/>
    </location>
</feature>
<dbReference type="PANTHER" id="PTHR46774">
    <property type="entry name" value="CHROMATIN MODIFICATION-RELATED PROTEIN EAF1 A-RELATED"/>
    <property type="match status" value="1"/>
</dbReference>
<dbReference type="Pfam" id="PF07529">
    <property type="entry name" value="HSA"/>
    <property type="match status" value="1"/>
</dbReference>
<dbReference type="OrthoDB" id="372624at2759"/>
<feature type="compositionally biased region" description="Basic residues" evidence="1">
    <location>
        <begin position="110"/>
        <end position="123"/>
    </location>
</feature>
<dbReference type="EMBL" id="BEGY01000102">
    <property type="protein sequence ID" value="GAX83585.1"/>
    <property type="molecule type" value="Genomic_DNA"/>
</dbReference>
<feature type="region of interest" description="Disordered" evidence="1">
    <location>
        <begin position="1006"/>
        <end position="1043"/>
    </location>
</feature>
<proteinExistence type="predicted"/>
<comment type="caution">
    <text evidence="3">The sequence shown here is derived from an EMBL/GenBank/DDBJ whole genome shotgun (WGS) entry which is preliminary data.</text>
</comment>
<feature type="compositionally biased region" description="Polar residues" evidence="1">
    <location>
        <begin position="601"/>
        <end position="614"/>
    </location>
</feature>
<evidence type="ECO:0000256" key="1">
    <source>
        <dbReference type="SAM" id="MobiDB-lite"/>
    </source>
</evidence>
<evidence type="ECO:0000259" key="2">
    <source>
        <dbReference type="Pfam" id="PF07529"/>
    </source>
</evidence>
<feature type="region of interest" description="Disordered" evidence="1">
    <location>
        <begin position="690"/>
        <end position="720"/>
    </location>
</feature>
<organism evidence="3 4">
    <name type="scientific">Chlamydomonas eustigma</name>
    <dbReference type="NCBI Taxonomy" id="1157962"/>
    <lineage>
        <taxon>Eukaryota</taxon>
        <taxon>Viridiplantae</taxon>
        <taxon>Chlorophyta</taxon>
        <taxon>core chlorophytes</taxon>
        <taxon>Chlorophyceae</taxon>
        <taxon>CS clade</taxon>
        <taxon>Chlamydomonadales</taxon>
        <taxon>Chlamydomonadaceae</taxon>
        <taxon>Chlamydomonas</taxon>
    </lineage>
</organism>
<dbReference type="PANTHER" id="PTHR46774:SF3">
    <property type="entry name" value="CHROMATIN MODIFICATION-RELATED PROTEIN EAF1 A-RELATED"/>
    <property type="match status" value="1"/>
</dbReference>
<evidence type="ECO:0000313" key="3">
    <source>
        <dbReference type="EMBL" id="GAX83585.1"/>
    </source>
</evidence>
<reference evidence="3 4" key="1">
    <citation type="submission" date="2017-08" db="EMBL/GenBank/DDBJ databases">
        <title>Acidophilic green algal genome provides insights into adaptation to an acidic environment.</title>
        <authorList>
            <person name="Hirooka S."/>
            <person name="Hirose Y."/>
            <person name="Kanesaki Y."/>
            <person name="Higuchi S."/>
            <person name="Fujiwara T."/>
            <person name="Onuma R."/>
            <person name="Era A."/>
            <person name="Ohbayashi R."/>
            <person name="Uzuka A."/>
            <person name="Nozaki H."/>
            <person name="Yoshikawa H."/>
            <person name="Miyagishima S.Y."/>
        </authorList>
    </citation>
    <scope>NUCLEOTIDE SEQUENCE [LARGE SCALE GENOMIC DNA]</scope>
    <source>
        <strain evidence="3 4">NIES-2499</strain>
    </source>
</reference>
<accession>A0A250XKG7</accession>
<feature type="domain" description="HSA" evidence="2">
    <location>
        <begin position="32"/>
        <end position="79"/>
    </location>
</feature>
<keyword evidence="4" id="KW-1185">Reference proteome</keyword>
<feature type="compositionally biased region" description="Low complexity" evidence="1">
    <location>
        <begin position="622"/>
        <end position="638"/>
    </location>
</feature>
<dbReference type="InterPro" id="IPR044798">
    <property type="entry name" value="EAF1A/B"/>
</dbReference>
<dbReference type="AlphaFoldDB" id="A0A250XKG7"/>
<dbReference type="InterPro" id="IPR014012">
    <property type="entry name" value="HSA_dom"/>
</dbReference>
<gene>
    <name evidence="3" type="ORF">CEUSTIGMA_g11010.t1</name>
</gene>
<protein>
    <recommendedName>
        <fullName evidence="2">HSA domain-containing protein</fullName>
    </recommendedName>
</protein>
<feature type="region of interest" description="Disordered" evidence="1">
    <location>
        <begin position="313"/>
        <end position="338"/>
    </location>
</feature>
<dbReference type="Proteomes" id="UP000232323">
    <property type="component" value="Unassembled WGS sequence"/>
</dbReference>
<feature type="compositionally biased region" description="Low complexity" evidence="1">
    <location>
        <begin position="656"/>
        <end position="668"/>
    </location>
</feature>
<feature type="compositionally biased region" description="Basic and acidic residues" evidence="1">
    <location>
        <begin position="127"/>
        <end position="137"/>
    </location>
</feature>